<sequence>MAAKNTNSSVAFFLALSLVLLNNLAFGNLINLDAAACLCTVLHANVLGLVDADLNVALKALVNYCDRELPKGFQCPPRRRA</sequence>
<dbReference type="InterPro" id="IPR036312">
    <property type="entry name" value="Bifun_inhib/LTP/seed_sf"/>
</dbReference>
<dbReference type="SUPFAM" id="SSF47699">
    <property type="entry name" value="Bifunctional inhibitor/lipid-transfer protein/seed storage 2S albumin"/>
    <property type="match status" value="1"/>
</dbReference>
<keyword evidence="4" id="KW-1185">Reference proteome</keyword>
<dbReference type="InterPro" id="IPR051636">
    <property type="entry name" value="Plant_LTP/defense-related"/>
</dbReference>
<protein>
    <recommendedName>
        <fullName evidence="2">Hydrophobic seed protein domain-containing protein</fullName>
    </recommendedName>
</protein>
<keyword evidence="1" id="KW-0732">Signal</keyword>
<dbReference type="PANTHER" id="PTHR31731">
    <property type="match status" value="1"/>
</dbReference>
<organism evidence="3 4">
    <name type="scientific">Chenopodium quinoa</name>
    <name type="common">Quinoa</name>
    <dbReference type="NCBI Taxonomy" id="63459"/>
    <lineage>
        <taxon>Eukaryota</taxon>
        <taxon>Viridiplantae</taxon>
        <taxon>Streptophyta</taxon>
        <taxon>Embryophyta</taxon>
        <taxon>Tracheophyta</taxon>
        <taxon>Spermatophyta</taxon>
        <taxon>Magnoliopsida</taxon>
        <taxon>eudicotyledons</taxon>
        <taxon>Gunneridae</taxon>
        <taxon>Pentapetalae</taxon>
        <taxon>Caryophyllales</taxon>
        <taxon>Chenopodiaceae</taxon>
        <taxon>Chenopodioideae</taxon>
        <taxon>Atripliceae</taxon>
        <taxon>Chenopodium</taxon>
    </lineage>
</organism>
<reference evidence="3" key="1">
    <citation type="journal article" date="2017" name="Nature">
        <title>The genome of Chenopodium quinoa.</title>
        <authorList>
            <person name="Jarvis D.E."/>
            <person name="Ho Y.S."/>
            <person name="Lightfoot D.J."/>
            <person name="Schmoeckel S.M."/>
            <person name="Li B."/>
            <person name="Borm T.J.A."/>
            <person name="Ohyanagi H."/>
            <person name="Mineta K."/>
            <person name="Michell C.T."/>
            <person name="Saber N."/>
            <person name="Kharbatia N.M."/>
            <person name="Rupper R.R."/>
            <person name="Sharp A.R."/>
            <person name="Dally N."/>
            <person name="Boughton B.A."/>
            <person name="Woo Y.H."/>
            <person name="Gao G."/>
            <person name="Schijlen E.G.W.M."/>
            <person name="Guo X."/>
            <person name="Momin A.A."/>
            <person name="Negrao S."/>
            <person name="Al-Babili S."/>
            <person name="Gehring C."/>
            <person name="Roessner U."/>
            <person name="Jung C."/>
            <person name="Murphy K."/>
            <person name="Arold S.T."/>
            <person name="Gojobori T."/>
            <person name="van der Linden C.G."/>
            <person name="van Loo E.N."/>
            <person name="Jellen E.N."/>
            <person name="Maughan P.J."/>
            <person name="Tester M."/>
        </authorList>
    </citation>
    <scope>NUCLEOTIDE SEQUENCE [LARGE SCALE GENOMIC DNA]</scope>
    <source>
        <strain evidence="3">cv. PI 614886</strain>
    </source>
</reference>
<evidence type="ECO:0000313" key="3">
    <source>
        <dbReference type="EnsemblPlants" id="AUR62043108-RA:cds"/>
    </source>
</evidence>
<accession>A0A803NAR8</accession>
<feature type="chain" id="PRO_5031542942" description="Hydrophobic seed protein domain-containing protein" evidence="1">
    <location>
        <begin position="28"/>
        <end position="81"/>
    </location>
</feature>
<dbReference type="Proteomes" id="UP000596660">
    <property type="component" value="Unplaced"/>
</dbReference>
<evidence type="ECO:0000256" key="1">
    <source>
        <dbReference type="SAM" id="SignalP"/>
    </source>
</evidence>
<dbReference type="InterPro" id="IPR027923">
    <property type="entry name" value="Hydrophob_seed_dom"/>
</dbReference>
<proteinExistence type="predicted"/>
<evidence type="ECO:0000313" key="4">
    <source>
        <dbReference type="Proteomes" id="UP000596660"/>
    </source>
</evidence>
<dbReference type="Pfam" id="PF14547">
    <property type="entry name" value="Hydrophob_seed"/>
    <property type="match status" value="1"/>
</dbReference>
<dbReference type="Gramene" id="AUR62043108-RA">
    <property type="protein sequence ID" value="AUR62043108-RA:cds"/>
    <property type="gene ID" value="AUR62043108"/>
</dbReference>
<dbReference type="Gene3D" id="1.10.110.10">
    <property type="entry name" value="Plant lipid-transfer and hydrophobic proteins"/>
    <property type="match status" value="1"/>
</dbReference>
<feature type="signal peptide" evidence="1">
    <location>
        <begin position="1"/>
        <end position="27"/>
    </location>
</feature>
<dbReference type="EnsemblPlants" id="AUR62043108-RA">
    <property type="protein sequence ID" value="AUR62043108-RA:cds"/>
    <property type="gene ID" value="AUR62043108"/>
</dbReference>
<feature type="domain" description="Hydrophobic seed protein" evidence="2">
    <location>
        <begin position="28"/>
        <end position="76"/>
    </location>
</feature>
<name>A0A803NAR8_CHEQI</name>
<reference evidence="3" key="2">
    <citation type="submission" date="2021-03" db="UniProtKB">
        <authorList>
            <consortium name="EnsemblPlants"/>
        </authorList>
    </citation>
    <scope>IDENTIFICATION</scope>
</reference>
<evidence type="ECO:0000259" key="2">
    <source>
        <dbReference type="Pfam" id="PF14547"/>
    </source>
</evidence>
<dbReference type="AlphaFoldDB" id="A0A803NAR8"/>